<evidence type="ECO:0000313" key="3">
    <source>
        <dbReference type="Proteomes" id="UP001217918"/>
    </source>
</evidence>
<dbReference type="Proteomes" id="UP001217918">
    <property type="component" value="Unassembled WGS sequence"/>
</dbReference>
<name>A0AAD9I8M7_9PEZI</name>
<feature type="region of interest" description="Disordered" evidence="1">
    <location>
        <begin position="15"/>
        <end position="105"/>
    </location>
</feature>
<evidence type="ECO:0000313" key="2">
    <source>
        <dbReference type="EMBL" id="KAK2072337.1"/>
    </source>
</evidence>
<proteinExistence type="predicted"/>
<comment type="caution">
    <text evidence="2">The sequence shown here is derived from an EMBL/GenBank/DDBJ whole genome shotgun (WGS) entry which is preliminary data.</text>
</comment>
<feature type="compositionally biased region" description="Low complexity" evidence="1">
    <location>
        <begin position="260"/>
        <end position="271"/>
    </location>
</feature>
<feature type="region of interest" description="Disordered" evidence="1">
    <location>
        <begin position="117"/>
        <end position="153"/>
    </location>
</feature>
<feature type="compositionally biased region" description="Polar residues" evidence="1">
    <location>
        <begin position="173"/>
        <end position="186"/>
    </location>
</feature>
<feature type="compositionally biased region" description="Low complexity" evidence="1">
    <location>
        <begin position="60"/>
        <end position="105"/>
    </location>
</feature>
<feature type="compositionally biased region" description="Basic and acidic residues" evidence="1">
    <location>
        <begin position="330"/>
        <end position="340"/>
    </location>
</feature>
<feature type="compositionally biased region" description="Basic and acidic residues" evidence="1">
    <location>
        <begin position="276"/>
        <end position="288"/>
    </location>
</feature>
<feature type="compositionally biased region" description="Polar residues" evidence="1">
    <location>
        <begin position="142"/>
        <end position="153"/>
    </location>
</feature>
<reference evidence="2" key="1">
    <citation type="journal article" date="2023" name="Mol. Plant Microbe Interact.">
        <title>Elucidating the Obligate Nature and Biological Capacity of an Invasive Fungal Corn Pathogen.</title>
        <authorList>
            <person name="MacCready J.S."/>
            <person name="Roggenkamp E.M."/>
            <person name="Gdanetz K."/>
            <person name="Chilvers M.I."/>
        </authorList>
    </citation>
    <scope>NUCLEOTIDE SEQUENCE</scope>
    <source>
        <strain evidence="2">PM02</strain>
    </source>
</reference>
<keyword evidence="3" id="KW-1185">Reference proteome</keyword>
<gene>
    <name evidence="2" type="ORF">P8C59_006696</name>
</gene>
<sequence length="359" mass="35706">MDGLNNMAAAAAQAVWGDKYGSTEEPISGLKGDVSKGEPFDAGNIEQIDHVTATNLRNNSSGEASTSTATTDEMNSTGLQPTTATGTTSRGLDATTTGSSGLGSSTAADVVAGATDGISGTSGTQTGAQTGATGTNTGMTGVNATSANPISTSGPVDRVAGAGVFGHASHVQDLSVTAGDSTAQQNDTRDPADPSTHPANAAPMKNVDNTTGGLDTGDNPVKVDGPGPKPVAILARERGGDAGNVNADASGADLGEPQIGAPGAGSDAAAGQIQHEGGHAKDPAEGEYVKSTGLAADGGDFDATRPGAGAEADRLMEEKGMHVGGSNKVNESDPKHTHGHESRRKRLLNEDQLDKVSRQ</sequence>
<accession>A0AAD9I8M7</accession>
<dbReference type="AlphaFoldDB" id="A0AAD9I8M7"/>
<feature type="compositionally biased region" description="Basic and acidic residues" evidence="1">
    <location>
        <begin position="311"/>
        <end position="321"/>
    </location>
</feature>
<dbReference type="EMBL" id="JAQQPM010000006">
    <property type="protein sequence ID" value="KAK2072337.1"/>
    <property type="molecule type" value="Genomic_DNA"/>
</dbReference>
<feature type="compositionally biased region" description="Low complexity" evidence="1">
    <location>
        <begin position="117"/>
        <end position="141"/>
    </location>
</feature>
<feature type="region of interest" description="Disordered" evidence="1">
    <location>
        <begin position="173"/>
        <end position="359"/>
    </location>
</feature>
<organism evidence="2 3">
    <name type="scientific">Phyllachora maydis</name>
    <dbReference type="NCBI Taxonomy" id="1825666"/>
    <lineage>
        <taxon>Eukaryota</taxon>
        <taxon>Fungi</taxon>
        <taxon>Dikarya</taxon>
        <taxon>Ascomycota</taxon>
        <taxon>Pezizomycotina</taxon>
        <taxon>Sordariomycetes</taxon>
        <taxon>Sordariomycetidae</taxon>
        <taxon>Phyllachorales</taxon>
        <taxon>Phyllachoraceae</taxon>
        <taxon>Phyllachora</taxon>
    </lineage>
</organism>
<protein>
    <submittedName>
        <fullName evidence="2">Uncharacterized protein</fullName>
    </submittedName>
</protein>
<feature type="compositionally biased region" description="Basic and acidic residues" evidence="1">
    <location>
        <begin position="347"/>
        <end position="359"/>
    </location>
</feature>
<evidence type="ECO:0000256" key="1">
    <source>
        <dbReference type="SAM" id="MobiDB-lite"/>
    </source>
</evidence>